<dbReference type="OrthoDB" id="5295974at2"/>
<sequence>MPDNAHLLIPLAASDAAGCQQVLEGLRLPHLERLLPRLQAAGSDVGSDTDFSPPHERALARHLGLPAGPDGHTPWAAWRQQAAPGEACAYVTPCQWLIGADQVLMADPRQLQLHESDSRALLDVLAPWFEQDGIALHYQEPTRWLARGAPLAALPCASLDRVIGRDVRAWLPPIAQARTLHRLQSEVQMLLYTHPFNDERAQRGLPAINAFWVHGAGALDAATAVPANAALPDMPLTLRDAALREDWPAWAAAWREIDAGPVARLAAQAAAGTPVRLTLCGERSALQWRSARRGLLGHISGLFGRQPLWNLREQL</sequence>
<organism evidence="1 2">
    <name type="scientific">Melaminivora suipulveris</name>
    <dbReference type="NCBI Taxonomy" id="2109913"/>
    <lineage>
        <taxon>Bacteria</taxon>
        <taxon>Pseudomonadati</taxon>
        <taxon>Pseudomonadota</taxon>
        <taxon>Betaproteobacteria</taxon>
        <taxon>Burkholderiales</taxon>
        <taxon>Comamonadaceae</taxon>
        <taxon>Melaminivora</taxon>
    </lineage>
</organism>
<dbReference type="EMBL" id="CP027667">
    <property type="protein sequence ID" value="AVO48581.1"/>
    <property type="molecule type" value="Genomic_DNA"/>
</dbReference>
<dbReference type="KEGG" id="mela:C6568_04330"/>
<name>A0A2R3Q9Z6_9BURK</name>
<dbReference type="Proteomes" id="UP000237925">
    <property type="component" value="Chromosome"/>
</dbReference>
<gene>
    <name evidence="1" type="ORF">C6568_04330</name>
</gene>
<keyword evidence="2" id="KW-1185">Reference proteome</keyword>
<evidence type="ECO:0000313" key="2">
    <source>
        <dbReference type="Proteomes" id="UP000237925"/>
    </source>
</evidence>
<protein>
    <submittedName>
        <fullName evidence="1">Phosphoglycerate mutase</fullName>
    </submittedName>
</protein>
<dbReference type="RefSeq" id="WP_106683061.1">
    <property type="nucleotide sequence ID" value="NZ_CP027667.1"/>
</dbReference>
<proteinExistence type="predicted"/>
<dbReference type="AlphaFoldDB" id="A0A2R3Q9Z6"/>
<reference evidence="1 2" key="1">
    <citation type="submission" date="2018-03" db="EMBL/GenBank/DDBJ databases">
        <title>Genome sequencing of Melaminivora sp.</title>
        <authorList>
            <person name="Kim S.-J."/>
            <person name="Heo J."/>
            <person name="Ahn J.-H."/>
            <person name="Kwon S.-W."/>
        </authorList>
    </citation>
    <scope>NUCLEOTIDE SEQUENCE [LARGE SCALE GENOMIC DNA]</scope>
    <source>
        <strain evidence="1 2">SC2-9</strain>
    </source>
</reference>
<evidence type="ECO:0000313" key="1">
    <source>
        <dbReference type="EMBL" id="AVO48581.1"/>
    </source>
</evidence>
<accession>A0A2R3Q9Z6</accession>